<feature type="signal peptide" evidence="1">
    <location>
        <begin position="1"/>
        <end position="19"/>
    </location>
</feature>
<keyword evidence="1" id="KW-0732">Signal</keyword>
<feature type="domain" description="Serine aminopeptidase S33" evidence="2">
    <location>
        <begin position="72"/>
        <end position="171"/>
    </location>
</feature>
<name>A0ABU4PJ62_9SPHN</name>
<evidence type="ECO:0000313" key="3">
    <source>
        <dbReference type="EMBL" id="MDX5983469.1"/>
    </source>
</evidence>
<comment type="caution">
    <text evidence="3">The sequence shown here is derived from an EMBL/GenBank/DDBJ whole genome shotgun (WGS) entry which is preliminary data.</text>
</comment>
<dbReference type="PANTHER" id="PTHR43265:SF1">
    <property type="entry name" value="ESTERASE ESTD"/>
    <property type="match status" value="1"/>
</dbReference>
<dbReference type="PANTHER" id="PTHR43265">
    <property type="entry name" value="ESTERASE ESTD"/>
    <property type="match status" value="1"/>
</dbReference>
<accession>A0ABU4PJ62</accession>
<sequence length="317" mass="32521">MIRSGLLAVAALAASPALAAPPAPVELTAPGPEGPLAGTLLDPDGKAPLVLLIPGSGPTDRDGNNPLGVAGGPYRQLAEALAAKGIATLRIDKRGLFGSKAAQADPNAVTTAAYAADVQAWSKVARARTGRACIWLLGHSEGGLVALQAAQTPAGICGLILVSSIGRPMGAVLREQLRANPANAPLLPAAEAAIASLEAGKRIDTAQLPAPLQTLFPDRLQGYWIDLLSHDPARLIAAVKLPVLILQGTRDLQVSVADAEALHRAQPKARLTLLPGINHVLRPVGSDDRAANLATYRDATQPISPSIAEAVATFVGR</sequence>
<dbReference type="Gene3D" id="3.40.50.1820">
    <property type="entry name" value="alpha/beta hydrolase"/>
    <property type="match status" value="1"/>
</dbReference>
<evidence type="ECO:0000259" key="2">
    <source>
        <dbReference type="Pfam" id="PF12146"/>
    </source>
</evidence>
<dbReference type="InterPro" id="IPR053145">
    <property type="entry name" value="AB_hydrolase_Est10"/>
</dbReference>
<dbReference type="RefSeq" id="WP_010405060.1">
    <property type="nucleotide sequence ID" value="NZ_JAWXXV010000001.1"/>
</dbReference>
<dbReference type="EMBL" id="JAWXXV010000001">
    <property type="protein sequence ID" value="MDX5983469.1"/>
    <property type="molecule type" value="Genomic_DNA"/>
</dbReference>
<feature type="chain" id="PRO_5046393527" evidence="1">
    <location>
        <begin position="20"/>
        <end position="317"/>
    </location>
</feature>
<dbReference type="SUPFAM" id="SSF53474">
    <property type="entry name" value="alpha/beta-Hydrolases"/>
    <property type="match status" value="1"/>
</dbReference>
<evidence type="ECO:0000256" key="1">
    <source>
        <dbReference type="SAM" id="SignalP"/>
    </source>
</evidence>
<protein>
    <submittedName>
        <fullName evidence="3">Alpha/beta fold hydrolase</fullName>
    </submittedName>
</protein>
<dbReference type="Pfam" id="PF12146">
    <property type="entry name" value="Hydrolase_4"/>
    <property type="match status" value="1"/>
</dbReference>
<evidence type="ECO:0000313" key="4">
    <source>
        <dbReference type="Proteomes" id="UP001279660"/>
    </source>
</evidence>
<dbReference type="InterPro" id="IPR029058">
    <property type="entry name" value="AB_hydrolase_fold"/>
</dbReference>
<keyword evidence="4" id="KW-1185">Reference proteome</keyword>
<reference evidence="3 4" key="1">
    <citation type="submission" date="2023-11" db="EMBL/GenBank/DDBJ databases">
        <title>MicrobeMod: A computational toolkit for identifying prokaryotic methylation and restriction-modification with nanopore sequencing.</title>
        <authorList>
            <person name="Crits-Christoph A."/>
            <person name="Kang S.C."/>
            <person name="Lee H."/>
            <person name="Ostrov N."/>
        </authorList>
    </citation>
    <scope>NUCLEOTIDE SEQUENCE [LARGE SCALE GENOMIC DNA]</scope>
    <source>
        <strain evidence="3 4">ATCC 14820</strain>
    </source>
</reference>
<dbReference type="InterPro" id="IPR022742">
    <property type="entry name" value="Hydrolase_4"/>
</dbReference>
<dbReference type="GO" id="GO:0016787">
    <property type="term" value="F:hydrolase activity"/>
    <property type="evidence" value="ECO:0007669"/>
    <property type="project" value="UniProtKB-KW"/>
</dbReference>
<gene>
    <name evidence="3" type="ORF">SIL82_04290</name>
</gene>
<keyword evidence="3" id="KW-0378">Hydrolase</keyword>
<organism evidence="3 4">
    <name type="scientific">Sphingomonas echinoides</name>
    <dbReference type="NCBI Taxonomy" id="59803"/>
    <lineage>
        <taxon>Bacteria</taxon>
        <taxon>Pseudomonadati</taxon>
        <taxon>Pseudomonadota</taxon>
        <taxon>Alphaproteobacteria</taxon>
        <taxon>Sphingomonadales</taxon>
        <taxon>Sphingomonadaceae</taxon>
        <taxon>Sphingomonas</taxon>
    </lineage>
</organism>
<proteinExistence type="predicted"/>
<dbReference type="Proteomes" id="UP001279660">
    <property type="component" value="Unassembled WGS sequence"/>
</dbReference>